<dbReference type="InterPro" id="IPR001173">
    <property type="entry name" value="Glyco_trans_2-like"/>
</dbReference>
<evidence type="ECO:0000313" key="6">
    <source>
        <dbReference type="Proteomes" id="UP001500841"/>
    </source>
</evidence>
<dbReference type="SUPFAM" id="SSF53448">
    <property type="entry name" value="Nucleotide-diphospho-sugar transferases"/>
    <property type="match status" value="1"/>
</dbReference>
<dbReference type="Gene3D" id="3.90.550.10">
    <property type="entry name" value="Spore Coat Polysaccharide Biosynthesis Protein SpsA, Chain A"/>
    <property type="match status" value="1"/>
</dbReference>
<dbReference type="InterPro" id="IPR050834">
    <property type="entry name" value="Glycosyltransf_2"/>
</dbReference>
<dbReference type="InterPro" id="IPR029044">
    <property type="entry name" value="Nucleotide-diphossugar_trans"/>
</dbReference>
<feature type="domain" description="Glycosyltransferase 2-like" evidence="4">
    <location>
        <begin position="1"/>
        <end position="158"/>
    </location>
</feature>
<evidence type="ECO:0000256" key="3">
    <source>
        <dbReference type="ARBA" id="ARBA00022679"/>
    </source>
</evidence>
<comment type="caution">
    <text evidence="5">The sequence shown here is derived from an EMBL/GenBank/DDBJ whole genome shotgun (WGS) entry which is preliminary data.</text>
</comment>
<dbReference type="Proteomes" id="UP001500841">
    <property type="component" value="Unassembled WGS sequence"/>
</dbReference>
<evidence type="ECO:0000313" key="5">
    <source>
        <dbReference type="EMBL" id="GAA4087098.1"/>
    </source>
</evidence>
<reference evidence="6" key="1">
    <citation type="journal article" date="2019" name="Int. J. Syst. Evol. Microbiol.">
        <title>The Global Catalogue of Microorganisms (GCM) 10K type strain sequencing project: providing services to taxonomists for standard genome sequencing and annotation.</title>
        <authorList>
            <consortium name="The Broad Institute Genomics Platform"/>
            <consortium name="The Broad Institute Genome Sequencing Center for Infectious Disease"/>
            <person name="Wu L."/>
            <person name="Ma J."/>
        </authorList>
    </citation>
    <scope>NUCLEOTIDE SEQUENCE [LARGE SCALE GENOMIC DNA]</scope>
    <source>
        <strain evidence="6">JCM 17085</strain>
    </source>
</reference>
<dbReference type="Pfam" id="PF00535">
    <property type="entry name" value="Glycos_transf_2"/>
    <property type="match status" value="1"/>
</dbReference>
<keyword evidence="2" id="KW-0328">Glycosyltransferase</keyword>
<evidence type="ECO:0000256" key="2">
    <source>
        <dbReference type="ARBA" id="ARBA00022676"/>
    </source>
</evidence>
<accession>A0ABP7WEV8</accession>
<name>A0ABP7WEV8_9SPHI</name>
<proteinExistence type="inferred from homology"/>
<dbReference type="PANTHER" id="PTHR43685:SF5">
    <property type="entry name" value="GLYCOSYLTRANSFERASE EPSE-RELATED"/>
    <property type="match status" value="1"/>
</dbReference>
<comment type="similarity">
    <text evidence="1">Belongs to the glycosyltransferase 2 family.</text>
</comment>
<dbReference type="EMBL" id="BAABCV010000002">
    <property type="protein sequence ID" value="GAA4087098.1"/>
    <property type="molecule type" value="Genomic_DNA"/>
</dbReference>
<gene>
    <name evidence="5" type="ORF">GCM10022392_05090</name>
</gene>
<keyword evidence="6" id="KW-1185">Reference proteome</keyword>
<dbReference type="PANTHER" id="PTHR43685">
    <property type="entry name" value="GLYCOSYLTRANSFERASE"/>
    <property type="match status" value="1"/>
</dbReference>
<keyword evidence="3" id="KW-0808">Transferase</keyword>
<evidence type="ECO:0000259" key="4">
    <source>
        <dbReference type="Pfam" id="PF00535"/>
    </source>
</evidence>
<organism evidence="5 6">
    <name type="scientific">Mucilaginibacter panaciglaebae</name>
    <dbReference type="NCBI Taxonomy" id="502331"/>
    <lineage>
        <taxon>Bacteria</taxon>
        <taxon>Pseudomonadati</taxon>
        <taxon>Bacteroidota</taxon>
        <taxon>Sphingobacteriia</taxon>
        <taxon>Sphingobacteriales</taxon>
        <taxon>Sphingobacteriaceae</taxon>
        <taxon>Mucilaginibacter</taxon>
    </lineage>
</organism>
<protein>
    <recommendedName>
        <fullName evidence="4">Glycosyltransferase 2-like domain-containing protein</fullName>
    </recommendedName>
</protein>
<evidence type="ECO:0000256" key="1">
    <source>
        <dbReference type="ARBA" id="ARBA00006739"/>
    </source>
</evidence>
<sequence>MSVYNGSDYVRDAINSILEQTFKDFEFIIINDGSTDESSAILRKYAAIDPRIVLLENEVNIGLPKSLNKAIQIAQGEFIARQDADDISSLNRLMVQMMYATHHPEIDLIGANCYTIDINSDIVCLTDHYSGITDLKSTLLEKKAIFSHGVAFIRKTALINAGLYDERFFYSQDGELWLRMLSKNAQFKVLDELLYFYRVLPVSNFRKGRAQRCYNDVKKMMYLDGIDETTINNKLQEIADNIRSGRYNSPVKNHIGVYWKCLANTAYFNKCANWRVPFKYLKRAYKESLSIFGNIKFIPLAVLYLLPPKLTRRVYNSR</sequence>